<evidence type="ECO:0000313" key="1">
    <source>
        <dbReference type="EMBL" id="KAI3829357.1"/>
    </source>
</evidence>
<comment type="caution">
    <text evidence="1">The sequence shown here is derived from an EMBL/GenBank/DDBJ whole genome shotgun (WGS) entry which is preliminary data.</text>
</comment>
<evidence type="ECO:0000313" key="2">
    <source>
        <dbReference type="Proteomes" id="UP001056120"/>
    </source>
</evidence>
<reference evidence="1 2" key="2">
    <citation type="journal article" date="2022" name="Mol. Ecol. Resour.">
        <title>The genomes of chicory, endive, great burdock and yacon provide insights into Asteraceae paleo-polyploidization history and plant inulin production.</title>
        <authorList>
            <person name="Fan W."/>
            <person name="Wang S."/>
            <person name="Wang H."/>
            <person name="Wang A."/>
            <person name="Jiang F."/>
            <person name="Liu H."/>
            <person name="Zhao H."/>
            <person name="Xu D."/>
            <person name="Zhang Y."/>
        </authorList>
    </citation>
    <scope>NUCLEOTIDE SEQUENCE [LARGE SCALE GENOMIC DNA]</scope>
    <source>
        <strain evidence="2">cv. Yunnan</strain>
        <tissue evidence="1">Leaves</tissue>
    </source>
</reference>
<proteinExistence type="predicted"/>
<reference evidence="2" key="1">
    <citation type="journal article" date="2022" name="Mol. Ecol. Resour.">
        <title>The genomes of chicory, endive, great burdock and yacon provide insights into Asteraceae palaeo-polyploidization history and plant inulin production.</title>
        <authorList>
            <person name="Fan W."/>
            <person name="Wang S."/>
            <person name="Wang H."/>
            <person name="Wang A."/>
            <person name="Jiang F."/>
            <person name="Liu H."/>
            <person name="Zhao H."/>
            <person name="Xu D."/>
            <person name="Zhang Y."/>
        </authorList>
    </citation>
    <scope>NUCLEOTIDE SEQUENCE [LARGE SCALE GENOMIC DNA]</scope>
    <source>
        <strain evidence="2">cv. Yunnan</strain>
    </source>
</reference>
<dbReference type="Proteomes" id="UP001056120">
    <property type="component" value="Linkage Group LG01"/>
</dbReference>
<sequence>MQNLQNNRPNQPPSSSSGLRGPVPRFGQQTLPSSGPFWSLFTGPSRPGPLPPGAIPRGAVPPPQFPYVGVRQRPSARPRPSPPTTSSPVSPFSGQTTPFSGSLPDHPPRGSSTPICSTSERTPNRSGYMSPEYAMHGHFSVKSDVFSLGVLVLEILSGKKNTRFIQPGYTDLLCYAWSKWENGDAVEILDSNMVDSSSENEAVRCINIALLCVQEEDELRPSMSPVVLMLNSNSFALPAPQKPPFVSRKRVRYMTSVLMKSDNSLSTVVADASLITEVHPR</sequence>
<organism evidence="1 2">
    <name type="scientific">Smallanthus sonchifolius</name>
    <dbReference type="NCBI Taxonomy" id="185202"/>
    <lineage>
        <taxon>Eukaryota</taxon>
        <taxon>Viridiplantae</taxon>
        <taxon>Streptophyta</taxon>
        <taxon>Embryophyta</taxon>
        <taxon>Tracheophyta</taxon>
        <taxon>Spermatophyta</taxon>
        <taxon>Magnoliopsida</taxon>
        <taxon>eudicotyledons</taxon>
        <taxon>Gunneridae</taxon>
        <taxon>Pentapetalae</taxon>
        <taxon>asterids</taxon>
        <taxon>campanulids</taxon>
        <taxon>Asterales</taxon>
        <taxon>Asteraceae</taxon>
        <taxon>Asteroideae</taxon>
        <taxon>Heliantheae alliance</taxon>
        <taxon>Millerieae</taxon>
        <taxon>Smallanthus</taxon>
    </lineage>
</organism>
<dbReference type="EMBL" id="CM042018">
    <property type="protein sequence ID" value="KAI3829357.1"/>
    <property type="molecule type" value="Genomic_DNA"/>
</dbReference>
<name>A0ACB9KAR7_9ASTR</name>
<keyword evidence="2" id="KW-1185">Reference proteome</keyword>
<accession>A0ACB9KAR7</accession>
<protein>
    <submittedName>
        <fullName evidence="1">Uncharacterized protein</fullName>
    </submittedName>
</protein>
<gene>
    <name evidence="1" type="ORF">L1987_03477</name>
</gene>